<dbReference type="Proteomes" id="UP000026962">
    <property type="component" value="Chromosome 10"/>
</dbReference>
<reference evidence="1" key="2">
    <citation type="submission" date="2018-05" db="EMBL/GenBank/DDBJ databases">
        <title>OpunRS2 (Oryza punctata Reference Sequence Version 2).</title>
        <authorList>
            <person name="Zhang J."/>
            <person name="Kudrna D."/>
            <person name="Lee S."/>
            <person name="Talag J."/>
            <person name="Welchert J."/>
            <person name="Wing R.A."/>
        </authorList>
    </citation>
    <scope>NUCLEOTIDE SEQUENCE [LARGE SCALE GENOMIC DNA]</scope>
</reference>
<sequence>MLAHTDKNILMVPYILTDHYILFLVYPKDGPNILLQVNIHGIPHYSKFRLEELFSPNSAHRYYRKRGGPITNPEKTKLSIKIGWPVRTYVIITVGGMS</sequence>
<keyword evidence="2" id="KW-1185">Reference proteome</keyword>
<evidence type="ECO:0000313" key="1">
    <source>
        <dbReference type="EnsemblPlants" id="OPUNC10G05580.1"/>
    </source>
</evidence>
<dbReference type="Gramene" id="OPUNC10G05580.1">
    <property type="protein sequence ID" value="OPUNC10G05580.1"/>
    <property type="gene ID" value="OPUNC10G05580"/>
</dbReference>
<accession>A0A0E0M6M7</accession>
<name>A0A0E0M6M7_ORYPU</name>
<dbReference type="AlphaFoldDB" id="A0A0E0M6M7"/>
<dbReference type="EnsemblPlants" id="OPUNC10G05580.1">
    <property type="protein sequence ID" value="OPUNC10G05580.1"/>
    <property type="gene ID" value="OPUNC10G05580"/>
</dbReference>
<dbReference type="HOGENOM" id="CLU_2337242_0_0_1"/>
<proteinExistence type="predicted"/>
<reference evidence="1" key="1">
    <citation type="submission" date="2015-04" db="UniProtKB">
        <authorList>
            <consortium name="EnsemblPlants"/>
        </authorList>
    </citation>
    <scope>IDENTIFICATION</scope>
</reference>
<evidence type="ECO:0000313" key="2">
    <source>
        <dbReference type="Proteomes" id="UP000026962"/>
    </source>
</evidence>
<protein>
    <submittedName>
        <fullName evidence="1">Uncharacterized protein</fullName>
    </submittedName>
</protein>
<organism evidence="1">
    <name type="scientific">Oryza punctata</name>
    <name type="common">Red rice</name>
    <dbReference type="NCBI Taxonomy" id="4537"/>
    <lineage>
        <taxon>Eukaryota</taxon>
        <taxon>Viridiplantae</taxon>
        <taxon>Streptophyta</taxon>
        <taxon>Embryophyta</taxon>
        <taxon>Tracheophyta</taxon>
        <taxon>Spermatophyta</taxon>
        <taxon>Magnoliopsida</taxon>
        <taxon>Liliopsida</taxon>
        <taxon>Poales</taxon>
        <taxon>Poaceae</taxon>
        <taxon>BOP clade</taxon>
        <taxon>Oryzoideae</taxon>
        <taxon>Oryzeae</taxon>
        <taxon>Oryzinae</taxon>
        <taxon>Oryza</taxon>
    </lineage>
</organism>